<organism evidence="1 2">
    <name type="scientific">Wallemia ichthyophaga</name>
    <dbReference type="NCBI Taxonomy" id="245174"/>
    <lineage>
        <taxon>Eukaryota</taxon>
        <taxon>Fungi</taxon>
        <taxon>Dikarya</taxon>
        <taxon>Basidiomycota</taxon>
        <taxon>Wallemiomycotina</taxon>
        <taxon>Wallemiomycetes</taxon>
        <taxon>Wallemiales</taxon>
        <taxon>Wallemiaceae</taxon>
        <taxon>Wallemia</taxon>
    </lineage>
</organism>
<evidence type="ECO:0000313" key="1">
    <source>
        <dbReference type="EMBL" id="TIB08802.1"/>
    </source>
</evidence>
<reference evidence="1 2" key="1">
    <citation type="submission" date="2019-03" db="EMBL/GenBank/DDBJ databases">
        <title>Sequencing 23 genomes of Wallemia ichthyophaga.</title>
        <authorList>
            <person name="Gostincar C."/>
        </authorList>
    </citation>
    <scope>NUCLEOTIDE SEQUENCE [LARGE SCALE GENOMIC DNA]</scope>
    <source>
        <strain evidence="1 2">EXF-8621</strain>
    </source>
</reference>
<dbReference type="InterPro" id="IPR032675">
    <property type="entry name" value="LRR_dom_sf"/>
</dbReference>
<dbReference type="EMBL" id="SPOF01000051">
    <property type="protein sequence ID" value="TIB08802.1"/>
    <property type="molecule type" value="Genomic_DNA"/>
</dbReference>
<protein>
    <submittedName>
        <fullName evidence="1">Uncharacterized protein</fullName>
    </submittedName>
</protein>
<evidence type="ECO:0000313" key="2">
    <source>
        <dbReference type="Proteomes" id="UP000306954"/>
    </source>
</evidence>
<dbReference type="Proteomes" id="UP000306954">
    <property type="component" value="Unassembled WGS sequence"/>
</dbReference>
<comment type="caution">
    <text evidence="1">The sequence shown here is derived from an EMBL/GenBank/DDBJ whole genome shotgun (WGS) entry which is preliminary data.</text>
</comment>
<sequence length="439" mass="50375">MSVNKVPVEIWEEILEWCFIADDWAIGSNLAQVNTKTRSKLLSTPIPWRRIYIKAVELLDHDSDIRESYEAWASLIKERSEHSVKYIHLDILYAPENKKYKLLHTYSLDNLLNPFTLLQLDTLIFTSGQPYVELFSIPAKHIIARHTGLDEDSDPIALHLNNTVETVDCEDVVLRYPDIYTGNVSTSLRSARSNFVGRTNAIMKSNQWTGDDFRDCATAYDDEHFDVIFSSPKLESLTVIHSDAATWTTNKSMAQLKSLTVSNSHCDFFYNVRMPNLERLTLADCFSIQSNDLAVMPDSIKHLAVIRTETPYYYHYLPNIISLNLEGSPLELVHWVDRLLNVQNHNLTSLNSLKALNISFTCVDFETVLEIAKRLDLDQLVCDMPPGEGLEGYIRDFVPHVWTSIEQYYEDVERNDDLEQYFFPAPVEPGIPPDSDEET</sequence>
<dbReference type="Gene3D" id="3.80.10.10">
    <property type="entry name" value="Ribonuclease Inhibitor"/>
    <property type="match status" value="1"/>
</dbReference>
<proteinExistence type="predicted"/>
<gene>
    <name evidence="1" type="ORF">E3P90_03534</name>
</gene>
<accession>A0A4T0H3V9</accession>
<dbReference type="SUPFAM" id="SSF52047">
    <property type="entry name" value="RNI-like"/>
    <property type="match status" value="1"/>
</dbReference>
<name>A0A4T0H3V9_WALIC</name>
<dbReference type="AlphaFoldDB" id="A0A4T0H3V9"/>